<evidence type="ECO:0000313" key="1">
    <source>
        <dbReference type="EMBL" id="NTZ51089.1"/>
    </source>
</evidence>
<keyword evidence="2" id="KW-1185">Reference proteome</keyword>
<proteinExistence type="predicted"/>
<dbReference type="AlphaFoldDB" id="A0ABD6M246"/>
<dbReference type="EMBL" id="SUQN01000005">
    <property type="protein sequence ID" value="NTZ51089.1"/>
    <property type="molecule type" value="Genomic_DNA"/>
</dbReference>
<gene>
    <name evidence="1" type="ORF">FCH32_12365</name>
</gene>
<reference evidence="1 2" key="1">
    <citation type="submission" date="2019-05" db="EMBL/GenBank/DDBJ databases">
        <title>Draft genomes of bacterial isolates retrieved from different Forrest soils.</title>
        <authorList>
            <person name="Soares-Castro P."/>
            <person name="Santos P.M."/>
        </authorList>
    </citation>
    <scope>NUCLEOTIDE SEQUENCE [LARGE SCALE GENOMIC DNA]</scope>
    <source>
        <strain evidence="1 2">UMG736</strain>
    </source>
</reference>
<accession>A0ABD6M246</accession>
<sequence length="306" mass="35336">MSWNSNLKLMAKNWLTIHEAVQVINETFDTSITESTIYRCALYGQINLSIYFQSPVTLRKITKNGEKVKISSLDNSELKRLCFLDKHCFKNNRNLIISTEGDYFSSRRNILDTNLFGFEYIIIQRYLADSLSMPLPVDNPDTINFGITVTSGNELFLLFNKISWKEQIQSKIKYLSNETTSIIKESSLRNEKRDYADPCYFPMHDLPKDACFVIKCVEIERLIEKLTSDKNPKLSPTRISTPLSRLFWLACYHNDDIRPLVKQPYKLLSIFEEWAISDGITDHLSGDTLKTALERGSPLSFKTTVK</sequence>
<organism evidence="1 2">
    <name type="scientific">Citrobacter gillenii</name>
    <dbReference type="NCBI Taxonomy" id="67828"/>
    <lineage>
        <taxon>Bacteria</taxon>
        <taxon>Pseudomonadati</taxon>
        <taxon>Pseudomonadota</taxon>
        <taxon>Gammaproteobacteria</taxon>
        <taxon>Enterobacterales</taxon>
        <taxon>Enterobacteriaceae</taxon>
        <taxon>Citrobacter</taxon>
        <taxon>Citrobacter freundii complex</taxon>
    </lineage>
</organism>
<evidence type="ECO:0000313" key="2">
    <source>
        <dbReference type="Proteomes" id="UP000729009"/>
    </source>
</evidence>
<protein>
    <submittedName>
        <fullName evidence="1">Uncharacterized protein</fullName>
    </submittedName>
</protein>
<comment type="caution">
    <text evidence="1">The sequence shown here is derived from an EMBL/GenBank/DDBJ whole genome shotgun (WGS) entry which is preliminary data.</text>
</comment>
<name>A0ABD6M246_9ENTR</name>
<dbReference type="Proteomes" id="UP000729009">
    <property type="component" value="Unassembled WGS sequence"/>
</dbReference>
<dbReference type="RefSeq" id="WP_174360975.1">
    <property type="nucleotide sequence ID" value="NZ_SUQN01000005.1"/>
</dbReference>